<keyword evidence="3" id="KW-1185">Reference proteome</keyword>
<evidence type="ECO:0000313" key="2">
    <source>
        <dbReference type="EMBL" id="TFK29199.1"/>
    </source>
</evidence>
<organism evidence="2 3">
    <name type="scientific">Coprinopsis marcescibilis</name>
    <name type="common">Agaric fungus</name>
    <name type="synonym">Psathyrella marcescibilis</name>
    <dbReference type="NCBI Taxonomy" id="230819"/>
    <lineage>
        <taxon>Eukaryota</taxon>
        <taxon>Fungi</taxon>
        <taxon>Dikarya</taxon>
        <taxon>Basidiomycota</taxon>
        <taxon>Agaricomycotina</taxon>
        <taxon>Agaricomycetes</taxon>
        <taxon>Agaricomycetidae</taxon>
        <taxon>Agaricales</taxon>
        <taxon>Agaricineae</taxon>
        <taxon>Psathyrellaceae</taxon>
        <taxon>Coprinopsis</taxon>
    </lineage>
</organism>
<reference evidence="2 3" key="1">
    <citation type="journal article" date="2019" name="Nat. Ecol. Evol.">
        <title>Megaphylogeny resolves global patterns of mushroom evolution.</title>
        <authorList>
            <person name="Varga T."/>
            <person name="Krizsan K."/>
            <person name="Foldi C."/>
            <person name="Dima B."/>
            <person name="Sanchez-Garcia M."/>
            <person name="Sanchez-Ramirez S."/>
            <person name="Szollosi G.J."/>
            <person name="Szarkandi J.G."/>
            <person name="Papp V."/>
            <person name="Albert L."/>
            <person name="Andreopoulos W."/>
            <person name="Angelini C."/>
            <person name="Antonin V."/>
            <person name="Barry K.W."/>
            <person name="Bougher N.L."/>
            <person name="Buchanan P."/>
            <person name="Buyck B."/>
            <person name="Bense V."/>
            <person name="Catcheside P."/>
            <person name="Chovatia M."/>
            <person name="Cooper J."/>
            <person name="Damon W."/>
            <person name="Desjardin D."/>
            <person name="Finy P."/>
            <person name="Geml J."/>
            <person name="Haridas S."/>
            <person name="Hughes K."/>
            <person name="Justo A."/>
            <person name="Karasinski D."/>
            <person name="Kautmanova I."/>
            <person name="Kiss B."/>
            <person name="Kocsube S."/>
            <person name="Kotiranta H."/>
            <person name="LaButti K.M."/>
            <person name="Lechner B.E."/>
            <person name="Liimatainen K."/>
            <person name="Lipzen A."/>
            <person name="Lukacs Z."/>
            <person name="Mihaltcheva S."/>
            <person name="Morgado L.N."/>
            <person name="Niskanen T."/>
            <person name="Noordeloos M.E."/>
            <person name="Ohm R.A."/>
            <person name="Ortiz-Santana B."/>
            <person name="Ovrebo C."/>
            <person name="Racz N."/>
            <person name="Riley R."/>
            <person name="Savchenko A."/>
            <person name="Shiryaev A."/>
            <person name="Soop K."/>
            <person name="Spirin V."/>
            <person name="Szebenyi C."/>
            <person name="Tomsovsky M."/>
            <person name="Tulloss R.E."/>
            <person name="Uehling J."/>
            <person name="Grigoriev I.V."/>
            <person name="Vagvolgyi C."/>
            <person name="Papp T."/>
            <person name="Martin F.M."/>
            <person name="Miettinen O."/>
            <person name="Hibbett D.S."/>
            <person name="Nagy L.G."/>
        </authorList>
    </citation>
    <scope>NUCLEOTIDE SEQUENCE [LARGE SCALE GENOMIC DNA]</scope>
    <source>
        <strain evidence="2 3">CBS 121175</strain>
    </source>
</reference>
<accession>A0A5C3L841</accession>
<dbReference type="OrthoDB" id="544277at2759"/>
<evidence type="ECO:0000256" key="1">
    <source>
        <dbReference type="SAM" id="Phobius"/>
    </source>
</evidence>
<dbReference type="EMBL" id="ML210151">
    <property type="protein sequence ID" value="TFK29199.1"/>
    <property type="molecule type" value="Genomic_DNA"/>
</dbReference>
<keyword evidence="1" id="KW-0812">Transmembrane</keyword>
<sequence length="245" mass="27813">MPRGSQLHVRRFQQSDAAAIVDIGRKTLPFDPLSRYICHVGRRGERILQHYVEVLLRWSICMEGVIDVICTPVEIEGVPPTVVGAAIWLPLNRRPSFSWRNWLGFFSLDLLAALCLLGFISTKRLFLEYPFKRAESRKQVGLADASLRKLPSDSWALELALLDCEYQKRGLESILINAHRARSKGPIFVDVSRPSARDYFRELGFELLDRYYLGKGEVDTQGLPVFTGCVTGSGIEVFSLIQREE</sequence>
<dbReference type="Gene3D" id="3.40.630.30">
    <property type="match status" value="1"/>
</dbReference>
<name>A0A5C3L841_COPMA</name>
<gene>
    <name evidence="2" type="ORF">FA15DRAFT_664526</name>
</gene>
<keyword evidence="1" id="KW-0472">Membrane</keyword>
<protein>
    <recommendedName>
        <fullName evidence="4">N-acetyltransferase domain-containing protein</fullName>
    </recommendedName>
</protein>
<keyword evidence="1" id="KW-1133">Transmembrane helix</keyword>
<evidence type="ECO:0000313" key="3">
    <source>
        <dbReference type="Proteomes" id="UP000307440"/>
    </source>
</evidence>
<dbReference type="STRING" id="230819.A0A5C3L841"/>
<dbReference type="AlphaFoldDB" id="A0A5C3L841"/>
<dbReference type="InterPro" id="IPR016181">
    <property type="entry name" value="Acyl_CoA_acyltransferase"/>
</dbReference>
<dbReference type="Proteomes" id="UP000307440">
    <property type="component" value="Unassembled WGS sequence"/>
</dbReference>
<feature type="transmembrane region" description="Helical" evidence="1">
    <location>
        <begin position="102"/>
        <end position="120"/>
    </location>
</feature>
<proteinExistence type="predicted"/>
<dbReference type="SUPFAM" id="SSF55729">
    <property type="entry name" value="Acyl-CoA N-acyltransferases (Nat)"/>
    <property type="match status" value="1"/>
</dbReference>
<evidence type="ECO:0008006" key="4">
    <source>
        <dbReference type="Google" id="ProtNLM"/>
    </source>
</evidence>